<accession>A0A1H5XIG3</accession>
<dbReference type="Pfam" id="PF05974">
    <property type="entry name" value="DUF892"/>
    <property type="match status" value="1"/>
</dbReference>
<evidence type="ECO:0000313" key="2">
    <source>
        <dbReference type="Proteomes" id="UP000236731"/>
    </source>
</evidence>
<dbReference type="Gene3D" id="1.20.1260.10">
    <property type="match status" value="1"/>
</dbReference>
<dbReference type="SUPFAM" id="SSF47240">
    <property type="entry name" value="Ferritin-like"/>
    <property type="match status" value="1"/>
</dbReference>
<dbReference type="EMBL" id="FNUT01000005">
    <property type="protein sequence ID" value="SEG11548.1"/>
    <property type="molecule type" value="Genomic_DNA"/>
</dbReference>
<proteinExistence type="predicted"/>
<dbReference type="OrthoDB" id="9795056at2"/>
<dbReference type="InterPro" id="IPR047114">
    <property type="entry name" value="YciF"/>
</dbReference>
<name>A0A1H5XIG3_9SPHI</name>
<keyword evidence="2" id="KW-1185">Reference proteome</keyword>
<dbReference type="AlphaFoldDB" id="A0A1H5XIG3"/>
<organism evidence="1 2">
    <name type="scientific">Sphingobacterium lactis</name>
    <dbReference type="NCBI Taxonomy" id="797291"/>
    <lineage>
        <taxon>Bacteria</taxon>
        <taxon>Pseudomonadati</taxon>
        <taxon>Bacteroidota</taxon>
        <taxon>Sphingobacteriia</taxon>
        <taxon>Sphingobacteriales</taxon>
        <taxon>Sphingobacteriaceae</taxon>
        <taxon>Sphingobacterium</taxon>
    </lineage>
</organism>
<dbReference type="PANTHER" id="PTHR30565">
    <property type="entry name" value="PROTEIN YCIF"/>
    <property type="match status" value="1"/>
</dbReference>
<protein>
    <submittedName>
        <fullName evidence="1">Ferritin-like metal-binding protein YciE</fullName>
    </submittedName>
</protein>
<dbReference type="InterPro" id="IPR009078">
    <property type="entry name" value="Ferritin-like_SF"/>
</dbReference>
<sequence>MVTNWSNTGNNRIHLKQLLQEELKEVYSAEKQLILGMKKFAEEAISPQIQSTFLGYADDGALQIEKLKMVFSNMDLPAFGKKCKTMEGLLLEAEDRIANFAGNAMLDAALIALVQKIKHYEIAAYGTMHAYAQMMDMDNAAALFNEILCAEKSADQQLTALALNFANRK</sequence>
<dbReference type="Proteomes" id="UP000236731">
    <property type="component" value="Unassembled WGS sequence"/>
</dbReference>
<dbReference type="InterPro" id="IPR010287">
    <property type="entry name" value="DUF892_YciF-like"/>
</dbReference>
<reference evidence="2" key="1">
    <citation type="submission" date="2016-10" db="EMBL/GenBank/DDBJ databases">
        <authorList>
            <person name="Varghese N."/>
            <person name="Submissions S."/>
        </authorList>
    </citation>
    <scope>NUCLEOTIDE SEQUENCE [LARGE SCALE GENOMIC DNA]</scope>
    <source>
        <strain evidence="2">DSM 22361</strain>
    </source>
</reference>
<dbReference type="RefSeq" id="WP_160003696.1">
    <property type="nucleotide sequence ID" value="NZ_CP049246.1"/>
</dbReference>
<gene>
    <name evidence="1" type="ORF">SAMN05421877_10516</name>
</gene>
<evidence type="ECO:0000313" key="1">
    <source>
        <dbReference type="EMBL" id="SEG11548.1"/>
    </source>
</evidence>
<dbReference type="PANTHER" id="PTHR30565:SF9">
    <property type="entry name" value="PROTEIN YCIF"/>
    <property type="match status" value="1"/>
</dbReference>
<dbReference type="InterPro" id="IPR012347">
    <property type="entry name" value="Ferritin-like"/>
</dbReference>